<dbReference type="EMBL" id="CP071091">
    <property type="protein sequence ID" value="QSQ17464.1"/>
    <property type="molecule type" value="Genomic_DNA"/>
</dbReference>
<gene>
    <name evidence="3" type="primary">tnpB</name>
    <name evidence="2" type="ORF">JY572_16060</name>
    <name evidence="3" type="ORF">JY572_16070</name>
</gene>
<dbReference type="RefSeq" id="WP_206719083.1">
    <property type="nucleotide sequence ID" value="NZ_CP071091.1"/>
</dbReference>
<reference evidence="3 4" key="1">
    <citation type="submission" date="2021-02" db="EMBL/GenBank/DDBJ databases">
        <title>De Novo genome assembly of isolated myxobacteria.</title>
        <authorList>
            <person name="Stevens D.C."/>
        </authorList>
    </citation>
    <scope>NUCLEOTIDE SEQUENCE [LARGE SCALE GENOMIC DNA]</scope>
    <source>
        <strain evidence="3 4">SCHIC003</strain>
    </source>
</reference>
<proteinExistence type="predicted"/>
<organism evidence="3 4">
    <name type="scientific">Myxococcus landrumensis</name>
    <dbReference type="NCBI Taxonomy" id="2813577"/>
    <lineage>
        <taxon>Bacteria</taxon>
        <taxon>Pseudomonadati</taxon>
        <taxon>Myxococcota</taxon>
        <taxon>Myxococcia</taxon>
        <taxon>Myxococcales</taxon>
        <taxon>Cystobacterineae</taxon>
        <taxon>Myxococcaceae</taxon>
        <taxon>Myxococcus</taxon>
    </lineage>
</organism>
<dbReference type="PANTHER" id="PTHR36455:SF1">
    <property type="entry name" value="BLR8292 PROTEIN"/>
    <property type="match status" value="1"/>
</dbReference>
<evidence type="ECO:0000313" key="4">
    <source>
        <dbReference type="Proteomes" id="UP000663090"/>
    </source>
</evidence>
<dbReference type="PANTHER" id="PTHR36455">
    <property type="match status" value="1"/>
</dbReference>
<name>A0ABX7NJ06_9BACT</name>
<feature type="region of interest" description="Disordered" evidence="1">
    <location>
        <begin position="77"/>
        <end position="112"/>
    </location>
</feature>
<evidence type="ECO:0000256" key="1">
    <source>
        <dbReference type="SAM" id="MobiDB-lite"/>
    </source>
</evidence>
<dbReference type="Proteomes" id="UP000663090">
    <property type="component" value="Chromosome"/>
</dbReference>
<accession>A0ABX7NJ06</accession>
<dbReference type="Pfam" id="PF05717">
    <property type="entry name" value="TnpB_IS66"/>
    <property type="match status" value="1"/>
</dbReference>
<sequence length="112" mass="12173">MEGEPLRRSSFVFVSRRGDKVKILSWDAGGFVLTYKRLEQGRFRLPAFAEDALGAQLDATQLSMLLDGIDVSHVRRPGKWAPPPGAEAMPVTGGCFSRRDGSALSDAPVRVA</sequence>
<keyword evidence="4" id="KW-1185">Reference proteome</keyword>
<evidence type="ECO:0000313" key="3">
    <source>
        <dbReference type="EMBL" id="QSQ17464.1"/>
    </source>
</evidence>
<protein>
    <submittedName>
        <fullName evidence="3">IS66 family insertion sequence element accessory protein TnpB</fullName>
    </submittedName>
</protein>
<dbReference type="NCBIfam" id="NF033819">
    <property type="entry name" value="IS66_TnpB"/>
    <property type="match status" value="1"/>
</dbReference>
<evidence type="ECO:0000313" key="2">
    <source>
        <dbReference type="EMBL" id="QSQ17462.1"/>
    </source>
</evidence>
<dbReference type="InterPro" id="IPR008878">
    <property type="entry name" value="Transposase_IS66_Orf2"/>
</dbReference>
<dbReference type="EMBL" id="CP071091">
    <property type="protein sequence ID" value="QSQ17462.1"/>
    <property type="molecule type" value="Genomic_DNA"/>
</dbReference>